<keyword evidence="1" id="KW-1133">Transmembrane helix</keyword>
<feature type="transmembrane region" description="Helical" evidence="1">
    <location>
        <begin position="86"/>
        <end position="109"/>
    </location>
</feature>
<gene>
    <name evidence="3" type="ORF">GFSPODELE1_LOCUS7975</name>
</gene>
<protein>
    <recommendedName>
        <fullName evidence="2">DUF6534 domain-containing protein</fullName>
    </recommendedName>
</protein>
<reference evidence="4" key="1">
    <citation type="submission" date="2024-04" db="EMBL/GenBank/DDBJ databases">
        <authorList>
            <person name="Shaw F."/>
            <person name="Minotto A."/>
        </authorList>
    </citation>
    <scope>NUCLEOTIDE SEQUENCE [LARGE SCALE GENOMIC DNA]</scope>
</reference>
<feature type="transmembrane region" description="Helical" evidence="1">
    <location>
        <begin position="12"/>
        <end position="38"/>
    </location>
</feature>
<feature type="transmembrane region" description="Helical" evidence="1">
    <location>
        <begin position="161"/>
        <end position="187"/>
    </location>
</feature>
<accession>A0ABP1DSG3</accession>
<evidence type="ECO:0000313" key="4">
    <source>
        <dbReference type="Proteomes" id="UP001497453"/>
    </source>
</evidence>
<organism evidence="3 4">
    <name type="scientific">Somion occarium</name>
    <dbReference type="NCBI Taxonomy" id="3059160"/>
    <lineage>
        <taxon>Eukaryota</taxon>
        <taxon>Fungi</taxon>
        <taxon>Dikarya</taxon>
        <taxon>Basidiomycota</taxon>
        <taxon>Agaricomycotina</taxon>
        <taxon>Agaricomycetes</taxon>
        <taxon>Polyporales</taxon>
        <taxon>Cerrenaceae</taxon>
        <taxon>Somion</taxon>
    </lineage>
</organism>
<proteinExistence type="predicted"/>
<dbReference type="PANTHER" id="PTHR40465:SF1">
    <property type="entry name" value="DUF6534 DOMAIN-CONTAINING PROTEIN"/>
    <property type="match status" value="1"/>
</dbReference>
<feature type="transmembrane region" description="Helical" evidence="1">
    <location>
        <begin position="199"/>
        <end position="226"/>
    </location>
</feature>
<evidence type="ECO:0000259" key="2">
    <source>
        <dbReference type="Pfam" id="PF20152"/>
    </source>
</evidence>
<sequence length="319" mass="35868">MELPSDITPAHFMGGLFIEICIAILLYGIIIAQIYFYWLNSRGDSVMLRAVVWAVCSFEALHTIFIVHMAYSYAVEGFGNFEKVSHIVWSAGASVLMEMLIISLTQGFYLWRIWILSSKSLLLTVTTGFFIFIRVGFGLVSGGLTYSAKTWAVYRDSFGPFFTVTLGLALSVVVDFLITATLMFYLYRCRTGFDRTDGVVKWLMAYAVHTGAISMILSIATLLTYVLVNHSLVYAGLVTMSSKLYANSFLGTLNARQLHRQKIQKPGTSDSNRDRSIYISRTSEQPHIEIFRETTKVTVLDHDGTPRSPAPLKFYNMNV</sequence>
<dbReference type="PANTHER" id="PTHR40465">
    <property type="entry name" value="CHROMOSOME 1, WHOLE GENOME SHOTGUN SEQUENCE"/>
    <property type="match status" value="1"/>
</dbReference>
<evidence type="ECO:0000313" key="3">
    <source>
        <dbReference type="EMBL" id="CAL1710746.1"/>
    </source>
</evidence>
<keyword evidence="1" id="KW-0472">Membrane</keyword>
<dbReference type="EMBL" id="OZ037949">
    <property type="protein sequence ID" value="CAL1710746.1"/>
    <property type="molecule type" value="Genomic_DNA"/>
</dbReference>
<dbReference type="Proteomes" id="UP001497453">
    <property type="component" value="Chromosome 6"/>
</dbReference>
<feature type="transmembrane region" description="Helical" evidence="1">
    <location>
        <begin position="50"/>
        <end position="74"/>
    </location>
</feature>
<feature type="transmembrane region" description="Helical" evidence="1">
    <location>
        <begin position="232"/>
        <end position="255"/>
    </location>
</feature>
<feature type="transmembrane region" description="Helical" evidence="1">
    <location>
        <begin position="121"/>
        <end position="141"/>
    </location>
</feature>
<keyword evidence="1" id="KW-0812">Transmembrane</keyword>
<dbReference type="Pfam" id="PF20152">
    <property type="entry name" value="DUF6534"/>
    <property type="match status" value="1"/>
</dbReference>
<feature type="domain" description="DUF6534" evidence="2">
    <location>
        <begin position="171"/>
        <end position="257"/>
    </location>
</feature>
<keyword evidence="4" id="KW-1185">Reference proteome</keyword>
<dbReference type="InterPro" id="IPR045339">
    <property type="entry name" value="DUF6534"/>
</dbReference>
<name>A0ABP1DSG3_9APHY</name>
<evidence type="ECO:0000256" key="1">
    <source>
        <dbReference type="SAM" id="Phobius"/>
    </source>
</evidence>